<comment type="cofactor">
    <cofactor evidence="1">
        <name>pyridoxal 5'-phosphate</name>
        <dbReference type="ChEBI" id="CHEBI:597326"/>
    </cofactor>
</comment>
<dbReference type="InterPro" id="IPR015424">
    <property type="entry name" value="PyrdxlP-dep_Trfase"/>
</dbReference>
<dbReference type="Gene3D" id="3.40.640.10">
    <property type="entry name" value="Type I PLP-dependent aspartate aminotransferase-like (Major domain)"/>
    <property type="match status" value="1"/>
</dbReference>
<organism evidence="2 3">
    <name type="scientific">Olea europaea subsp. europaea</name>
    <dbReference type="NCBI Taxonomy" id="158383"/>
    <lineage>
        <taxon>Eukaryota</taxon>
        <taxon>Viridiplantae</taxon>
        <taxon>Streptophyta</taxon>
        <taxon>Embryophyta</taxon>
        <taxon>Tracheophyta</taxon>
        <taxon>Spermatophyta</taxon>
        <taxon>Magnoliopsida</taxon>
        <taxon>eudicotyledons</taxon>
        <taxon>Gunneridae</taxon>
        <taxon>Pentapetalae</taxon>
        <taxon>asterids</taxon>
        <taxon>lamiids</taxon>
        <taxon>Lamiales</taxon>
        <taxon>Oleaceae</taxon>
        <taxon>Oleeae</taxon>
        <taxon>Olea</taxon>
    </lineage>
</organism>
<dbReference type="OrthoDB" id="3009699at2759"/>
<evidence type="ECO:0000313" key="2">
    <source>
        <dbReference type="EMBL" id="CAA2983016.1"/>
    </source>
</evidence>
<dbReference type="GO" id="GO:0042802">
    <property type="term" value="F:identical protein binding"/>
    <property type="evidence" value="ECO:0007669"/>
    <property type="project" value="TreeGrafter"/>
</dbReference>
<comment type="caution">
    <text evidence="2">The sequence shown here is derived from an EMBL/GenBank/DDBJ whole genome shotgun (WGS) entry which is preliminary data.</text>
</comment>
<dbReference type="PANTHER" id="PTHR11986:SF18">
    <property type="entry name" value="ORNITHINE AMINOTRANSFERASE, MITOCHONDRIAL"/>
    <property type="match status" value="1"/>
</dbReference>
<proteinExistence type="inferred from homology"/>
<dbReference type="PANTHER" id="PTHR11986">
    <property type="entry name" value="AMINOTRANSFERASE CLASS III"/>
    <property type="match status" value="1"/>
</dbReference>
<dbReference type="GO" id="GO:0019544">
    <property type="term" value="P:L-arginine catabolic process to L-glutamate"/>
    <property type="evidence" value="ECO:0007669"/>
    <property type="project" value="TreeGrafter"/>
</dbReference>
<accession>A0A8S0RVG5</accession>
<comment type="similarity">
    <text evidence="1">Belongs to the class-III pyridoxal-phosphate-dependent aminotransferase family.</text>
</comment>
<dbReference type="InterPro" id="IPR050103">
    <property type="entry name" value="Class-III_PLP-dep_AT"/>
</dbReference>
<evidence type="ECO:0000313" key="3">
    <source>
        <dbReference type="Proteomes" id="UP000594638"/>
    </source>
</evidence>
<dbReference type="GO" id="GO:0030170">
    <property type="term" value="F:pyridoxal phosphate binding"/>
    <property type="evidence" value="ECO:0007669"/>
    <property type="project" value="TreeGrafter"/>
</dbReference>
<keyword evidence="1" id="KW-0663">Pyridoxal phosphate</keyword>
<comment type="catalytic activity">
    <reaction evidence="1">
        <text>a 2-oxocarboxylate + L-ornithine = L-glutamate 5-semialdehyde + an L-alpha-amino acid</text>
        <dbReference type="Rhea" id="RHEA:13877"/>
        <dbReference type="ChEBI" id="CHEBI:35179"/>
        <dbReference type="ChEBI" id="CHEBI:46911"/>
        <dbReference type="ChEBI" id="CHEBI:58066"/>
        <dbReference type="ChEBI" id="CHEBI:59869"/>
        <dbReference type="EC" id="2.6.1.13"/>
    </reaction>
</comment>
<reference evidence="2 3" key="1">
    <citation type="submission" date="2019-12" db="EMBL/GenBank/DDBJ databases">
        <authorList>
            <person name="Alioto T."/>
            <person name="Alioto T."/>
            <person name="Gomez Garrido J."/>
        </authorList>
    </citation>
    <scope>NUCLEOTIDE SEQUENCE [LARGE SCALE GENOMIC DNA]</scope>
</reference>
<dbReference type="Proteomes" id="UP000594638">
    <property type="component" value="Unassembled WGS sequence"/>
</dbReference>
<feature type="non-terminal residue" evidence="2">
    <location>
        <position position="84"/>
    </location>
</feature>
<dbReference type="EC" id="2.6.1.13" evidence="1"/>
<dbReference type="EMBL" id="CACTIH010003716">
    <property type="protein sequence ID" value="CAA2983016.1"/>
    <property type="molecule type" value="Genomic_DNA"/>
</dbReference>
<dbReference type="Gramene" id="OE9D001203T1">
    <property type="protein sequence ID" value="OE9D001203C1"/>
    <property type="gene ID" value="OE9D001203"/>
</dbReference>
<dbReference type="InterPro" id="IPR015421">
    <property type="entry name" value="PyrdxlP-dep_Trfase_major"/>
</dbReference>
<name>A0A8S0RVG5_OLEEU</name>
<dbReference type="GO" id="GO:0010121">
    <property type="term" value="P:L-arginine catabolic process to proline via ornithine"/>
    <property type="evidence" value="ECO:0007669"/>
    <property type="project" value="TreeGrafter"/>
</dbReference>
<keyword evidence="3" id="KW-1185">Reference proteome</keyword>
<keyword evidence="1" id="KW-0808">Transferase</keyword>
<dbReference type="GO" id="GO:0004587">
    <property type="term" value="F:ornithine aminotransferase activity"/>
    <property type="evidence" value="ECO:0007669"/>
    <property type="project" value="UniProtKB-EC"/>
</dbReference>
<sequence length="84" mass="8978">MLQHYISCYCLEKILGKALSNGLLPVSAVLADKDVMLCIQPKEHGSTFGAFGQCSSHCITGCDNRIETAERSAQLNATACEGSQ</sequence>
<dbReference type="AlphaFoldDB" id="A0A8S0RVG5"/>
<dbReference type="GO" id="GO:0005737">
    <property type="term" value="C:cytoplasm"/>
    <property type="evidence" value="ECO:0007669"/>
    <property type="project" value="TreeGrafter"/>
</dbReference>
<comment type="pathway">
    <text evidence="1">Amino-acid biosynthesis; L-proline biosynthesis; L-glutamate 5-semialdehyde from L-ornithine: step 1/1.</text>
</comment>
<keyword evidence="1 2" id="KW-0032">Aminotransferase</keyword>
<evidence type="ECO:0000256" key="1">
    <source>
        <dbReference type="RuleBase" id="RU365036"/>
    </source>
</evidence>
<gene>
    <name evidence="2" type="ORF">OLEA9_D001203</name>
</gene>
<dbReference type="SUPFAM" id="SSF53383">
    <property type="entry name" value="PLP-dependent transferases"/>
    <property type="match status" value="1"/>
</dbReference>
<protein>
    <recommendedName>
        <fullName evidence="1">Ornithine aminotransferase</fullName>
        <ecNumber evidence="1">2.6.1.13</ecNumber>
    </recommendedName>
</protein>